<dbReference type="FunFam" id="3.30.160.60:FF:000145">
    <property type="entry name" value="Zinc finger protein 574"/>
    <property type="match status" value="1"/>
</dbReference>
<evidence type="ECO:0000313" key="12">
    <source>
        <dbReference type="EnsemblMetazoa" id="ACHR000576-PA"/>
    </source>
</evidence>
<organism evidence="12 13">
    <name type="scientific">Anopheles christyi</name>
    <dbReference type="NCBI Taxonomy" id="43041"/>
    <lineage>
        <taxon>Eukaryota</taxon>
        <taxon>Metazoa</taxon>
        <taxon>Ecdysozoa</taxon>
        <taxon>Arthropoda</taxon>
        <taxon>Hexapoda</taxon>
        <taxon>Insecta</taxon>
        <taxon>Pterygota</taxon>
        <taxon>Neoptera</taxon>
        <taxon>Endopterygota</taxon>
        <taxon>Diptera</taxon>
        <taxon>Nematocera</taxon>
        <taxon>Culicoidea</taxon>
        <taxon>Culicidae</taxon>
        <taxon>Anophelinae</taxon>
        <taxon>Anopheles</taxon>
    </lineage>
</organism>
<feature type="domain" description="C2H2-type" evidence="11">
    <location>
        <begin position="421"/>
        <end position="445"/>
    </location>
</feature>
<dbReference type="STRING" id="43041.A0A182JPZ2"/>
<reference evidence="12" key="2">
    <citation type="submission" date="2020-05" db="UniProtKB">
        <authorList>
            <consortium name="EnsemblMetazoa"/>
        </authorList>
    </citation>
    <scope>IDENTIFICATION</scope>
    <source>
        <strain evidence="12">ACHKN1017</strain>
    </source>
</reference>
<dbReference type="InterPro" id="IPR013087">
    <property type="entry name" value="Znf_C2H2_type"/>
</dbReference>
<keyword evidence="4 9" id="KW-0863">Zinc-finger</keyword>
<dbReference type="InterPro" id="IPR012934">
    <property type="entry name" value="Znf_AD"/>
</dbReference>
<reference evidence="13" key="1">
    <citation type="submission" date="2013-03" db="EMBL/GenBank/DDBJ databases">
        <title>The Genome Sequence of Anopheles christyi ACHKN1017.</title>
        <authorList>
            <consortium name="The Broad Institute Genomics Platform"/>
            <person name="Neafsey D.E."/>
            <person name="Besansky N."/>
            <person name="Walker B."/>
            <person name="Young S.K."/>
            <person name="Zeng Q."/>
            <person name="Gargeya S."/>
            <person name="Fitzgerald M."/>
            <person name="Haas B."/>
            <person name="Abouelleil A."/>
            <person name="Allen A.W."/>
            <person name="Alvarado L."/>
            <person name="Arachchi H.M."/>
            <person name="Berlin A.M."/>
            <person name="Chapman S.B."/>
            <person name="Gainer-Dewar J."/>
            <person name="Goldberg J."/>
            <person name="Griggs A."/>
            <person name="Gujja S."/>
            <person name="Hansen M."/>
            <person name="Howarth C."/>
            <person name="Imamovic A."/>
            <person name="Ireland A."/>
            <person name="Larimer J."/>
            <person name="McCowan C."/>
            <person name="Murphy C."/>
            <person name="Pearson M."/>
            <person name="Poon T.W."/>
            <person name="Priest M."/>
            <person name="Roberts A."/>
            <person name="Saif S."/>
            <person name="Shea T."/>
            <person name="Sisk P."/>
            <person name="Sykes S."/>
            <person name="Wortman J."/>
            <person name="Nusbaum C."/>
            <person name="Birren B."/>
        </authorList>
    </citation>
    <scope>NUCLEOTIDE SEQUENCE [LARGE SCALE GENOMIC DNA]</scope>
    <source>
        <strain evidence="13">ACHKN1017</strain>
    </source>
</reference>
<keyword evidence="8" id="KW-0539">Nucleus</keyword>
<dbReference type="PROSITE" id="PS50157">
    <property type="entry name" value="ZINC_FINGER_C2H2_2"/>
    <property type="match status" value="7"/>
</dbReference>
<feature type="domain" description="C2H2-type" evidence="11">
    <location>
        <begin position="335"/>
        <end position="363"/>
    </location>
</feature>
<dbReference type="PANTHER" id="PTHR47772">
    <property type="entry name" value="ZINC FINGER PROTEIN 200"/>
    <property type="match status" value="1"/>
</dbReference>
<evidence type="ECO:0000256" key="2">
    <source>
        <dbReference type="ARBA" id="ARBA00022723"/>
    </source>
</evidence>
<feature type="region of interest" description="Disordered" evidence="10">
    <location>
        <begin position="174"/>
        <end position="205"/>
    </location>
</feature>
<feature type="domain" description="C2H2-type" evidence="11">
    <location>
        <begin position="364"/>
        <end position="391"/>
    </location>
</feature>
<name>A0A182JPZ2_9DIPT</name>
<dbReference type="PROSITE" id="PS00028">
    <property type="entry name" value="ZINC_FINGER_C2H2_1"/>
    <property type="match status" value="6"/>
</dbReference>
<dbReference type="InterPro" id="IPR036236">
    <property type="entry name" value="Znf_C2H2_sf"/>
</dbReference>
<keyword evidence="2" id="KW-0479">Metal-binding</keyword>
<proteinExistence type="predicted"/>
<dbReference type="GO" id="GO:0005634">
    <property type="term" value="C:nucleus"/>
    <property type="evidence" value="ECO:0007669"/>
    <property type="project" value="UniProtKB-SubCell"/>
</dbReference>
<accession>A0A182JPZ2</accession>
<sequence>MTVFNLITFPNVCRACLQTVHPEQMMLLDTYRPLLDATIGTFLQDITFPLPENVLPYMPTSMCIACLEVMEFFSKYRRKMKHLHEFLVALARVKLGDEQLLRELFESRTEHLELLFRDLDLCNKTEAGVEDLLQEYGQYMIASMKLDSDFKEVPVTLDEPDTFKELIPLDEESPVERFASDHNSAEESETKELITAKQSQKKKRRIIQTRKKSRLRIELELDNDATASDENDDGDENEKSNLNQQRYQCEICPYKSYHTVAFTMHVRKHELNEGKVGFVCNNPYCLRMFPTAEELDQHKRSNPHRQYPCVICGNVLKHRISLEVHMERHVGITRFECLYCSSSFHTRTELTNHIAAIHVSEDRAECDQCGAVFTSTKLLKQHQESHNLERNFHCGECGRSFKTQHHLNRHIKAVHTDDARFQCEHCDASYSRRDKLRMHVEKAHAIQTYFVCDICVRSFNTDQALQEHRYHHENPKTLECGTCLMVCLSQASFDRHTCITYQDNYICCGRDFKYHMLYNKHMMSHGIKVNARVKPNTNLLLGQERAMRASMFAGSSKKRPLPRTVKCKVEKQNFGLAKQKWHECPEPDQDDDESCLMTSQ</sequence>
<feature type="compositionally biased region" description="Basic and acidic residues" evidence="10">
    <location>
        <begin position="174"/>
        <end position="194"/>
    </location>
</feature>
<dbReference type="SUPFAM" id="SSF57667">
    <property type="entry name" value="beta-beta-alpha zinc fingers"/>
    <property type="match status" value="3"/>
</dbReference>
<dbReference type="Gene3D" id="3.30.160.60">
    <property type="entry name" value="Classic Zinc Finger"/>
    <property type="match status" value="4"/>
</dbReference>
<feature type="domain" description="C2H2-type" evidence="11">
    <location>
        <begin position="307"/>
        <end position="334"/>
    </location>
</feature>
<comment type="subcellular location">
    <subcellularLocation>
        <location evidence="1">Nucleus</location>
    </subcellularLocation>
</comment>
<dbReference type="Pfam" id="PF13912">
    <property type="entry name" value="zf-C2H2_6"/>
    <property type="match status" value="1"/>
</dbReference>
<feature type="domain" description="C2H2-type" evidence="11">
    <location>
        <begin position="278"/>
        <end position="304"/>
    </location>
</feature>
<keyword evidence="5" id="KW-0862">Zinc</keyword>
<evidence type="ECO:0000256" key="8">
    <source>
        <dbReference type="ARBA" id="ARBA00023242"/>
    </source>
</evidence>
<evidence type="ECO:0000256" key="5">
    <source>
        <dbReference type="ARBA" id="ARBA00022833"/>
    </source>
</evidence>
<feature type="domain" description="C2H2-type" evidence="11">
    <location>
        <begin position="392"/>
        <end position="420"/>
    </location>
</feature>
<evidence type="ECO:0000256" key="4">
    <source>
        <dbReference type="ARBA" id="ARBA00022771"/>
    </source>
</evidence>
<feature type="region of interest" description="Disordered" evidence="10">
    <location>
        <begin position="223"/>
        <end position="242"/>
    </location>
</feature>
<feature type="compositionally biased region" description="Acidic residues" evidence="10">
    <location>
        <begin position="223"/>
        <end position="236"/>
    </location>
</feature>
<evidence type="ECO:0000256" key="9">
    <source>
        <dbReference type="PROSITE-ProRule" id="PRU00042"/>
    </source>
</evidence>
<evidence type="ECO:0000256" key="6">
    <source>
        <dbReference type="ARBA" id="ARBA00023015"/>
    </source>
</evidence>
<evidence type="ECO:0000259" key="11">
    <source>
        <dbReference type="PROSITE" id="PS50157"/>
    </source>
</evidence>
<evidence type="ECO:0000256" key="1">
    <source>
        <dbReference type="ARBA" id="ARBA00004123"/>
    </source>
</evidence>
<keyword evidence="7" id="KW-0804">Transcription</keyword>
<dbReference type="SMART" id="SM00355">
    <property type="entry name" value="ZnF_C2H2"/>
    <property type="match status" value="9"/>
</dbReference>
<dbReference type="VEuPathDB" id="VectorBase:ACHR000576"/>
<protein>
    <recommendedName>
        <fullName evidence="11">C2H2-type domain-containing protein</fullName>
    </recommendedName>
</protein>
<dbReference type="PANTHER" id="PTHR47772:SF1">
    <property type="entry name" value="ZINC FINGER PROTEIN 200"/>
    <property type="match status" value="1"/>
</dbReference>
<evidence type="ECO:0000256" key="7">
    <source>
        <dbReference type="ARBA" id="ARBA00023163"/>
    </source>
</evidence>
<dbReference type="InterPro" id="IPR050636">
    <property type="entry name" value="C2H2-ZF_domain-containing"/>
</dbReference>
<keyword evidence="3" id="KW-0677">Repeat</keyword>
<dbReference type="SMART" id="SM00868">
    <property type="entry name" value="zf-AD"/>
    <property type="match status" value="1"/>
</dbReference>
<dbReference type="GO" id="GO:0008270">
    <property type="term" value="F:zinc ion binding"/>
    <property type="evidence" value="ECO:0007669"/>
    <property type="project" value="UniProtKB-KW"/>
</dbReference>
<dbReference type="EnsemblMetazoa" id="ACHR000576-RA">
    <property type="protein sequence ID" value="ACHR000576-PA"/>
    <property type="gene ID" value="ACHR000576"/>
</dbReference>
<evidence type="ECO:0000313" key="13">
    <source>
        <dbReference type="Proteomes" id="UP000075881"/>
    </source>
</evidence>
<evidence type="ECO:0000256" key="10">
    <source>
        <dbReference type="SAM" id="MobiDB-lite"/>
    </source>
</evidence>
<dbReference type="Proteomes" id="UP000075881">
    <property type="component" value="Unassembled WGS sequence"/>
</dbReference>
<evidence type="ECO:0000256" key="3">
    <source>
        <dbReference type="ARBA" id="ARBA00022737"/>
    </source>
</evidence>
<feature type="domain" description="C2H2-type" evidence="11">
    <location>
        <begin position="450"/>
        <end position="477"/>
    </location>
</feature>
<dbReference type="Pfam" id="PF00096">
    <property type="entry name" value="zf-C2H2"/>
    <property type="match status" value="3"/>
</dbReference>
<dbReference type="AlphaFoldDB" id="A0A182JPZ2"/>
<keyword evidence="13" id="KW-1185">Reference proteome</keyword>
<keyword evidence="6" id="KW-0805">Transcription regulation</keyword>